<evidence type="ECO:0000313" key="3">
    <source>
        <dbReference type="Proteomes" id="UP001501343"/>
    </source>
</evidence>
<organism evidence="2 3">
    <name type="scientific">Microbacterium aoyamense</name>
    <dbReference type="NCBI Taxonomy" id="344166"/>
    <lineage>
        <taxon>Bacteria</taxon>
        <taxon>Bacillati</taxon>
        <taxon>Actinomycetota</taxon>
        <taxon>Actinomycetes</taxon>
        <taxon>Micrococcales</taxon>
        <taxon>Microbacteriaceae</taxon>
        <taxon>Microbacterium</taxon>
    </lineage>
</organism>
<feature type="transmembrane region" description="Helical" evidence="1">
    <location>
        <begin position="34"/>
        <end position="55"/>
    </location>
</feature>
<feature type="transmembrane region" description="Helical" evidence="1">
    <location>
        <begin position="6"/>
        <end position="27"/>
    </location>
</feature>
<comment type="caution">
    <text evidence="2">The sequence shown here is derived from an EMBL/GenBank/DDBJ whole genome shotgun (WGS) entry which is preliminary data.</text>
</comment>
<protein>
    <recommendedName>
        <fullName evidence="4">GlsB/YeaQ/YmgE family stress response membrane protein</fullName>
    </recommendedName>
</protein>
<evidence type="ECO:0008006" key="4">
    <source>
        <dbReference type="Google" id="ProtNLM"/>
    </source>
</evidence>
<keyword evidence="1" id="KW-0472">Membrane</keyword>
<name>A0ABN2PZ51_9MICO</name>
<evidence type="ECO:0000256" key="1">
    <source>
        <dbReference type="SAM" id="Phobius"/>
    </source>
</evidence>
<keyword evidence="3" id="KW-1185">Reference proteome</keyword>
<dbReference type="EMBL" id="BAAAOF010000006">
    <property type="protein sequence ID" value="GAA1935779.1"/>
    <property type="molecule type" value="Genomic_DNA"/>
</dbReference>
<proteinExistence type="predicted"/>
<keyword evidence="1" id="KW-1133">Transmembrane helix</keyword>
<evidence type="ECO:0000313" key="2">
    <source>
        <dbReference type="EMBL" id="GAA1935779.1"/>
    </source>
</evidence>
<sequence length="106" mass="11093">MLVTWIWGSVVLAIALVFAGGVAWWLAKGCVVTRIGAVGAIVGGLGALGCLTIMFDTDAAIRIATVLVAVFGVWLFAWAIAGGVRGQRLDRAREAEAVVAPESRRI</sequence>
<keyword evidence="1" id="KW-0812">Transmembrane</keyword>
<dbReference type="Proteomes" id="UP001501343">
    <property type="component" value="Unassembled WGS sequence"/>
</dbReference>
<accession>A0ABN2PZ51</accession>
<feature type="transmembrane region" description="Helical" evidence="1">
    <location>
        <begin position="61"/>
        <end position="84"/>
    </location>
</feature>
<reference evidence="2 3" key="1">
    <citation type="journal article" date="2019" name="Int. J. Syst. Evol. Microbiol.">
        <title>The Global Catalogue of Microorganisms (GCM) 10K type strain sequencing project: providing services to taxonomists for standard genome sequencing and annotation.</title>
        <authorList>
            <consortium name="The Broad Institute Genomics Platform"/>
            <consortium name="The Broad Institute Genome Sequencing Center for Infectious Disease"/>
            <person name="Wu L."/>
            <person name="Ma J."/>
        </authorList>
    </citation>
    <scope>NUCLEOTIDE SEQUENCE [LARGE SCALE GENOMIC DNA]</scope>
    <source>
        <strain evidence="2 3">JCM 14900</strain>
    </source>
</reference>
<gene>
    <name evidence="2" type="ORF">GCM10009775_29570</name>
</gene>